<dbReference type="InterPro" id="IPR024923">
    <property type="entry name" value="PG_synth_SpoVB"/>
</dbReference>
<feature type="transmembrane region" description="Helical" evidence="6">
    <location>
        <begin position="445"/>
        <end position="462"/>
    </location>
</feature>
<feature type="transmembrane region" description="Helical" evidence="6">
    <location>
        <begin position="247"/>
        <end position="268"/>
    </location>
</feature>
<dbReference type="NCBIfam" id="TIGR02900">
    <property type="entry name" value="spore_V_B"/>
    <property type="match status" value="1"/>
</dbReference>
<dbReference type="Pfam" id="PF01943">
    <property type="entry name" value="Polysacc_synt"/>
    <property type="match status" value="1"/>
</dbReference>
<feature type="transmembrane region" description="Helical" evidence="6">
    <location>
        <begin position="280"/>
        <end position="304"/>
    </location>
</feature>
<sequence length="513" mass="56337">MSAFIKGTLILIIAAMITKVLGFVHRMVLARLVGEEGVGLYMMTFPTLMLVITITQLGLPIAIAKYVSEATAKKDEKFVQRILTVSLLITGSLAVIFTPIMYGLAPYLTSTLFADERTFWPFIAILPIVPIAALSAVLRGYFQGRQQMGVTAVGQIIEQLVRLVLLYAFVGMLLPMGIEFAAAGAMLASIAGELLSLGYLYFHFNHSKRKAKRKSLSTGELPSFSHTAKLLLSIALPSTGSRMVGSIAWFLEPIVVMKCLTIVGFTAVMATKEYGVLTGFVLPILLLPSFITVSLSTALVPAISEAKAKKQFTTVEHRIQQALRISLVTGGLFSILLFSHASVLLELLYHSTKGTNLLQFMALLFLFYYYQGPLHAVLQAYEAAGAAMINSIIGAVVKLAAMTFFMLQPGYGITGAAIGIMIGLVVVTLLHFFTMLKLVPIKIPFIQYMAVIIIMVCTYFIHTTLFPSLLPEEWQNPLISIVVLIISYVILGRICQVIKREDWAFASKWRTRS</sequence>
<dbReference type="GO" id="GO:0005886">
    <property type="term" value="C:plasma membrane"/>
    <property type="evidence" value="ECO:0007669"/>
    <property type="project" value="UniProtKB-SubCell"/>
</dbReference>
<feature type="transmembrane region" description="Helical" evidence="6">
    <location>
        <begin position="184"/>
        <end position="204"/>
    </location>
</feature>
<reference evidence="7 8" key="1">
    <citation type="submission" date="2015-01" db="EMBL/GenBank/DDBJ databases">
        <title>Genome sequencing of Jeotgalibacillus soli.</title>
        <authorList>
            <person name="Goh K.M."/>
            <person name="Chan K.-G."/>
            <person name="Yaakop A.S."/>
            <person name="Ee R."/>
            <person name="Gan H.M."/>
            <person name="Chan C.S."/>
        </authorList>
    </citation>
    <scope>NUCLEOTIDE SEQUENCE [LARGE SCALE GENOMIC DNA]</scope>
    <source>
        <strain evidence="7 8">P9</strain>
    </source>
</reference>
<feature type="transmembrane region" description="Helical" evidence="6">
    <location>
        <begin position="474"/>
        <end position="491"/>
    </location>
</feature>
<keyword evidence="8" id="KW-1185">Reference proteome</keyword>
<keyword evidence="5 6" id="KW-0472">Membrane</keyword>
<accession>A0A0C2VKN7</accession>
<dbReference type="PANTHER" id="PTHR30250:SF24">
    <property type="entry name" value="STAGE V SPORULATION PROTEIN B"/>
    <property type="match status" value="1"/>
</dbReference>
<feature type="transmembrane region" description="Helical" evidence="6">
    <location>
        <begin position="325"/>
        <end position="345"/>
    </location>
</feature>
<keyword evidence="4 6" id="KW-1133">Transmembrane helix</keyword>
<evidence type="ECO:0000256" key="1">
    <source>
        <dbReference type="ARBA" id="ARBA00004651"/>
    </source>
</evidence>
<organism evidence="7 8">
    <name type="scientific">Jeotgalibacillus soli</name>
    <dbReference type="NCBI Taxonomy" id="889306"/>
    <lineage>
        <taxon>Bacteria</taxon>
        <taxon>Bacillati</taxon>
        <taxon>Bacillota</taxon>
        <taxon>Bacilli</taxon>
        <taxon>Bacillales</taxon>
        <taxon>Caryophanaceae</taxon>
        <taxon>Jeotgalibacillus</taxon>
    </lineage>
</organism>
<keyword evidence="2" id="KW-1003">Cell membrane</keyword>
<feature type="transmembrane region" description="Helical" evidence="6">
    <location>
        <begin position="82"/>
        <end position="107"/>
    </location>
</feature>
<dbReference type="Proteomes" id="UP000031938">
    <property type="component" value="Unassembled WGS sequence"/>
</dbReference>
<evidence type="ECO:0000256" key="4">
    <source>
        <dbReference type="ARBA" id="ARBA00022989"/>
    </source>
</evidence>
<dbReference type="CDD" id="cd13124">
    <property type="entry name" value="MATE_SpoVB_like"/>
    <property type="match status" value="1"/>
</dbReference>
<comment type="caution">
    <text evidence="7">The sequence shown here is derived from an EMBL/GenBank/DDBJ whole genome shotgun (WGS) entry which is preliminary data.</text>
</comment>
<feature type="transmembrane region" description="Helical" evidence="6">
    <location>
        <begin position="38"/>
        <end position="61"/>
    </location>
</feature>
<feature type="transmembrane region" description="Helical" evidence="6">
    <location>
        <begin position="413"/>
        <end position="433"/>
    </location>
</feature>
<dbReference type="AlphaFoldDB" id="A0A0C2VKN7"/>
<evidence type="ECO:0000313" key="7">
    <source>
        <dbReference type="EMBL" id="KIL44528.1"/>
    </source>
</evidence>
<name>A0A0C2VKN7_9BACL</name>
<dbReference type="RefSeq" id="WP_041090406.1">
    <property type="nucleotide sequence ID" value="NZ_JXRP01000019.1"/>
</dbReference>
<comment type="subcellular location">
    <subcellularLocation>
        <location evidence="1">Cell membrane</location>
        <topology evidence="1">Multi-pass membrane protein</topology>
    </subcellularLocation>
</comment>
<dbReference type="InterPro" id="IPR014249">
    <property type="entry name" value="Spore_V_B"/>
</dbReference>
<dbReference type="PATRIC" id="fig|889306.3.peg.3509"/>
<feature type="transmembrane region" description="Helical" evidence="6">
    <location>
        <begin position="357"/>
        <end position="378"/>
    </location>
</feature>
<feature type="transmembrane region" description="Helical" evidence="6">
    <location>
        <begin position="385"/>
        <end position="407"/>
    </location>
</feature>
<dbReference type="InterPro" id="IPR002797">
    <property type="entry name" value="Polysacc_synth"/>
</dbReference>
<gene>
    <name evidence="7" type="ORF">KP78_34920</name>
</gene>
<dbReference type="InterPro" id="IPR050833">
    <property type="entry name" value="Poly_Biosynth_Transport"/>
</dbReference>
<protein>
    <submittedName>
        <fullName evidence="7">Uncharacterized protein</fullName>
    </submittedName>
</protein>
<dbReference type="STRING" id="889306.KP78_34920"/>
<evidence type="ECO:0000256" key="3">
    <source>
        <dbReference type="ARBA" id="ARBA00022692"/>
    </source>
</evidence>
<dbReference type="OrthoDB" id="9775950at2"/>
<dbReference type="PANTHER" id="PTHR30250">
    <property type="entry name" value="PST FAMILY PREDICTED COLANIC ACID TRANSPORTER"/>
    <property type="match status" value="1"/>
</dbReference>
<dbReference type="EMBL" id="JXRP01000019">
    <property type="protein sequence ID" value="KIL44528.1"/>
    <property type="molecule type" value="Genomic_DNA"/>
</dbReference>
<evidence type="ECO:0000256" key="6">
    <source>
        <dbReference type="SAM" id="Phobius"/>
    </source>
</evidence>
<proteinExistence type="predicted"/>
<keyword evidence="3 6" id="KW-0812">Transmembrane</keyword>
<dbReference type="PIRSF" id="PIRSF038958">
    <property type="entry name" value="PG_synth_SpoVB"/>
    <property type="match status" value="1"/>
</dbReference>
<evidence type="ECO:0000256" key="2">
    <source>
        <dbReference type="ARBA" id="ARBA00022475"/>
    </source>
</evidence>
<evidence type="ECO:0000313" key="8">
    <source>
        <dbReference type="Proteomes" id="UP000031938"/>
    </source>
</evidence>
<feature type="transmembrane region" description="Helical" evidence="6">
    <location>
        <begin position="160"/>
        <end position="178"/>
    </location>
</feature>
<evidence type="ECO:0000256" key="5">
    <source>
        <dbReference type="ARBA" id="ARBA00023136"/>
    </source>
</evidence>
<feature type="transmembrane region" description="Helical" evidence="6">
    <location>
        <begin position="119"/>
        <end position="139"/>
    </location>
</feature>